<dbReference type="PANTHER" id="PTHR43214">
    <property type="entry name" value="TWO-COMPONENT RESPONSE REGULATOR"/>
    <property type="match status" value="1"/>
</dbReference>
<dbReference type="EMBL" id="CP001964">
    <property type="protein sequence ID" value="ADG76464.1"/>
    <property type="molecule type" value="Genomic_DNA"/>
</dbReference>
<dbReference type="InterPro" id="IPR000792">
    <property type="entry name" value="Tscrpt_reg_LuxR_C"/>
</dbReference>
<reference evidence="5 6" key="1">
    <citation type="journal article" date="2010" name="Stand. Genomic Sci.">
        <title>Complete genome sequence of Cellulomonas flavigena type strain (134).</title>
        <authorList>
            <person name="Abt B."/>
            <person name="Foster B."/>
            <person name="Lapidus A."/>
            <person name="Clum A."/>
            <person name="Sun H."/>
            <person name="Pukall R."/>
            <person name="Lucas S."/>
            <person name="Glavina Del Rio T."/>
            <person name="Nolan M."/>
            <person name="Tice H."/>
            <person name="Cheng J.F."/>
            <person name="Pitluck S."/>
            <person name="Liolios K."/>
            <person name="Ivanova N."/>
            <person name="Mavromatis K."/>
            <person name="Ovchinnikova G."/>
            <person name="Pati A."/>
            <person name="Goodwin L."/>
            <person name="Chen A."/>
            <person name="Palaniappan K."/>
            <person name="Land M."/>
            <person name="Hauser L."/>
            <person name="Chang Y.J."/>
            <person name="Jeffries C.D."/>
            <person name="Rohde M."/>
            <person name="Goker M."/>
            <person name="Woyke T."/>
            <person name="Bristow J."/>
            <person name="Eisen J.A."/>
            <person name="Markowitz V."/>
            <person name="Hugenholtz P."/>
            <person name="Kyrpides N.C."/>
            <person name="Klenk H.P."/>
        </authorList>
    </citation>
    <scope>NUCLEOTIDE SEQUENCE [LARGE SCALE GENOMIC DNA]</scope>
    <source>
        <strain evidence="6">ATCC 482 / DSM 20109 / BCRC 11376 / JCM 18109 / NBRC 3775 / NCIMB 8073 / NRS 134</strain>
    </source>
</reference>
<organism evidence="5 6">
    <name type="scientific">Cellulomonas flavigena (strain ATCC 482 / DSM 20109 / BCRC 11376 / JCM 18109 / NBRC 3775 / NCIMB 8073 / NRS 134)</name>
    <dbReference type="NCBI Taxonomy" id="446466"/>
    <lineage>
        <taxon>Bacteria</taxon>
        <taxon>Bacillati</taxon>
        <taxon>Actinomycetota</taxon>
        <taxon>Actinomycetes</taxon>
        <taxon>Micrococcales</taxon>
        <taxon>Cellulomonadaceae</taxon>
        <taxon>Cellulomonas</taxon>
    </lineage>
</organism>
<evidence type="ECO:0000256" key="1">
    <source>
        <dbReference type="ARBA" id="ARBA00023015"/>
    </source>
</evidence>
<dbReference type="GO" id="GO:0003677">
    <property type="term" value="F:DNA binding"/>
    <property type="evidence" value="ECO:0007669"/>
    <property type="project" value="UniProtKB-KW"/>
</dbReference>
<keyword evidence="3" id="KW-0804">Transcription</keyword>
<dbReference type="InterPro" id="IPR036388">
    <property type="entry name" value="WH-like_DNA-bd_sf"/>
</dbReference>
<evidence type="ECO:0000313" key="6">
    <source>
        <dbReference type="Proteomes" id="UP000000849"/>
    </source>
</evidence>
<gene>
    <name evidence="5" type="ordered locus">Cfla_3593</name>
</gene>
<evidence type="ECO:0000259" key="4">
    <source>
        <dbReference type="PROSITE" id="PS50043"/>
    </source>
</evidence>
<proteinExistence type="predicted"/>
<keyword evidence="6" id="KW-1185">Reference proteome</keyword>
<dbReference type="SMART" id="SM00421">
    <property type="entry name" value="HTH_LUXR"/>
    <property type="match status" value="1"/>
</dbReference>
<evidence type="ECO:0000256" key="3">
    <source>
        <dbReference type="ARBA" id="ARBA00023163"/>
    </source>
</evidence>
<dbReference type="Proteomes" id="UP000000849">
    <property type="component" value="Chromosome"/>
</dbReference>
<dbReference type="eggNOG" id="COG2197">
    <property type="taxonomic scope" value="Bacteria"/>
</dbReference>
<dbReference type="InterPro" id="IPR039420">
    <property type="entry name" value="WalR-like"/>
</dbReference>
<evidence type="ECO:0000313" key="5">
    <source>
        <dbReference type="EMBL" id="ADG76464.1"/>
    </source>
</evidence>
<dbReference type="AlphaFoldDB" id="D5UDK8"/>
<dbReference type="GO" id="GO:0006355">
    <property type="term" value="P:regulation of DNA-templated transcription"/>
    <property type="evidence" value="ECO:0007669"/>
    <property type="project" value="InterPro"/>
</dbReference>
<dbReference type="PANTHER" id="PTHR43214:SF24">
    <property type="entry name" value="TRANSCRIPTIONAL REGULATORY PROTEIN NARL-RELATED"/>
    <property type="match status" value="1"/>
</dbReference>
<dbReference type="Pfam" id="PF00196">
    <property type="entry name" value="GerE"/>
    <property type="match status" value="1"/>
</dbReference>
<dbReference type="InterPro" id="IPR016032">
    <property type="entry name" value="Sig_transdc_resp-reg_C-effctor"/>
</dbReference>
<dbReference type="KEGG" id="cfl:Cfla_3593"/>
<name>D5UDK8_CELFN</name>
<dbReference type="PROSITE" id="PS50043">
    <property type="entry name" value="HTH_LUXR_2"/>
    <property type="match status" value="1"/>
</dbReference>
<dbReference type="SUPFAM" id="SSF46894">
    <property type="entry name" value="C-terminal effector domain of the bipartite response regulators"/>
    <property type="match status" value="1"/>
</dbReference>
<dbReference type="HOGENOM" id="CLU_056943_2_0_11"/>
<keyword evidence="2" id="KW-0238">DNA-binding</keyword>
<keyword evidence="1" id="KW-0805">Transcription regulation</keyword>
<protein>
    <submittedName>
        <fullName evidence="5">Transcriptional regulator, LuxR family</fullName>
    </submittedName>
</protein>
<dbReference type="STRING" id="446466.Cfla_3593"/>
<evidence type="ECO:0000256" key="2">
    <source>
        <dbReference type="ARBA" id="ARBA00023125"/>
    </source>
</evidence>
<dbReference type="RefSeq" id="WP_013118792.1">
    <property type="nucleotide sequence ID" value="NC_014151.1"/>
</dbReference>
<dbReference type="Gene3D" id="1.10.10.10">
    <property type="entry name" value="Winged helix-like DNA-binding domain superfamily/Winged helix DNA-binding domain"/>
    <property type="match status" value="1"/>
</dbReference>
<sequence length="338" mass="36338">MNRTPTFEMLGLVAEDERVYGALLEHPHWDLVAFAVNLEMSIESVEATLDRLADRALVNHDLAAPSLWRPVHPELGLGALLATLEANVLEGWDEVQKLRRQVSTLANGFDARPYRTGTLEHTERVVGPAAVSMRLTDLAAAASTSVDLLVPTVAVGLGWDQLLHDAVRGGDVAMRSVHTAGELRSAPGRARVDRLRGLGVDLRVAPSLALPTVLLDRRTAAVPIDEHDVTRGLLVISFPPIVTAIVAMFDLVWRGADTADGGAAPLAPAQEGEPTPLERELLALLAAGCTDEHAAKRMGVSVRTVRRMVAALMVRLKAQSRFQAGLRAGEQGWLDTTA</sequence>
<feature type="domain" description="HTH luxR-type" evidence="4">
    <location>
        <begin position="271"/>
        <end position="332"/>
    </location>
</feature>
<accession>D5UDK8</accession>
<dbReference type="OrthoDB" id="5932488at2"/>